<dbReference type="EMBL" id="BSDO01000001">
    <property type="protein sequence ID" value="GLI21219.1"/>
    <property type="molecule type" value="Genomic_DNA"/>
</dbReference>
<comment type="similarity">
    <text evidence="8 9">Belongs to the TonB-dependent receptor family.</text>
</comment>
<dbReference type="PANTHER" id="PTHR30069:SF39">
    <property type="entry name" value="BLL6183 PROTEIN"/>
    <property type="match status" value="1"/>
</dbReference>
<protein>
    <submittedName>
        <fullName evidence="14">Membrane protein</fullName>
    </submittedName>
</protein>
<dbReference type="InterPro" id="IPR036942">
    <property type="entry name" value="Beta-barrel_TonB_sf"/>
</dbReference>
<dbReference type="InterPro" id="IPR039426">
    <property type="entry name" value="TonB-dep_rcpt-like"/>
</dbReference>
<evidence type="ECO:0000256" key="2">
    <source>
        <dbReference type="ARBA" id="ARBA00022448"/>
    </source>
</evidence>
<dbReference type="PANTHER" id="PTHR30069">
    <property type="entry name" value="TONB-DEPENDENT OUTER MEMBRANE RECEPTOR"/>
    <property type="match status" value="1"/>
</dbReference>
<sequence>MHGERESGASRSAHSQRVASRREAPGKSTAGKTAAASASRRAMAVALGLSAAAVPVALLAAFPAVAQEQSDSSGTLQLGTVEVVATTPLSGTGIDADKVPGSVTIIGADQFDRLNSFAVTDGLFQYTPSANTSDVQGNAFFQDFRYRGFAASPLQGTPQGIAVYQNGIRLNEGFGDTVNWDLIPEVAISRAEVFSNNPAFGLNALGGAVSIQMKNGFNYHGFEGSIQGGSFGQIGGNIQYGGEKDGFGVYIAADAVHSDGWRLQSPSDLARFYGDLGWKNDKTEVHLVASAATTNLGVVGPTPVEMLNQNWNSIYTWPQTTNNDMGLIALNGRHDLTDTWQLQGNLYARKFSQSHVDGNDADLEACSNKWNPGVGNTKMCLEEDQFTGPPGGGNPVTNPSYAAFRSQMVLYDQNGNTIPFTALGPNQLYGVINRTWTDTTTYGGSVQATNTDKLLGHDNYFVVGGSVDSSQINFRSNTELGITNTNTLEVVGLGKYLHNIPDYSLPEQYQVFYLPVDLNASATYYGLYATNAFDMTDRATLTVGARLNIAQISMQDATGTSPQLNGDYTFARINPLVGLTYKLTPEATLYGGYSESNRAPTPLELNCADPNRPCLLENSLVADPPLEQVVSHTYEVGLRGNGMLFGGKVNWKLGVYRVDSDNDIISLASQQTGYGYFTNVPATRRQGFEAEMQYVNGPWKFYANYAYLNATYQFTGYLASPNNPYAVDEQVLVTPGDTIPGIPAQTLKFGLDYMVTPKWKVGGDVIAVSSQYYVGDDANQAPMLPGYWVANIHTSYQVTDNIQVFGYINNLFNAKYATYGTFFDTEYLGLNNPQMQSPGQPFSAYAGLKATF</sequence>
<keyword evidence="4 8" id="KW-0812">Transmembrane</keyword>
<keyword evidence="6 8" id="KW-0472">Membrane</keyword>
<dbReference type="Gene3D" id="2.40.170.20">
    <property type="entry name" value="TonB-dependent receptor, beta-barrel domain"/>
    <property type="match status" value="1"/>
</dbReference>
<feature type="transmembrane region" description="Helical" evidence="11">
    <location>
        <begin position="42"/>
        <end position="66"/>
    </location>
</feature>
<organism evidence="14 15">
    <name type="scientific">Xanthobacter flavus</name>
    <dbReference type="NCBI Taxonomy" id="281"/>
    <lineage>
        <taxon>Bacteria</taxon>
        <taxon>Pseudomonadati</taxon>
        <taxon>Pseudomonadota</taxon>
        <taxon>Alphaproteobacteria</taxon>
        <taxon>Hyphomicrobiales</taxon>
        <taxon>Xanthobacteraceae</taxon>
        <taxon>Xanthobacter</taxon>
    </lineage>
</organism>
<evidence type="ECO:0000259" key="13">
    <source>
        <dbReference type="Pfam" id="PF07715"/>
    </source>
</evidence>
<dbReference type="Pfam" id="PF00593">
    <property type="entry name" value="TonB_dep_Rec_b-barrel"/>
    <property type="match status" value="1"/>
</dbReference>
<dbReference type="InterPro" id="IPR012910">
    <property type="entry name" value="Plug_dom"/>
</dbReference>
<dbReference type="GO" id="GO:0009279">
    <property type="term" value="C:cell outer membrane"/>
    <property type="evidence" value="ECO:0007669"/>
    <property type="project" value="UniProtKB-SubCell"/>
</dbReference>
<dbReference type="Pfam" id="PF07715">
    <property type="entry name" value="Plug"/>
    <property type="match status" value="1"/>
</dbReference>
<feature type="compositionally biased region" description="Low complexity" evidence="10">
    <location>
        <begin position="26"/>
        <end position="35"/>
    </location>
</feature>
<evidence type="ECO:0000256" key="4">
    <source>
        <dbReference type="ARBA" id="ARBA00022692"/>
    </source>
</evidence>
<evidence type="ECO:0000256" key="6">
    <source>
        <dbReference type="ARBA" id="ARBA00023136"/>
    </source>
</evidence>
<evidence type="ECO:0000313" key="14">
    <source>
        <dbReference type="EMBL" id="GLI21219.1"/>
    </source>
</evidence>
<evidence type="ECO:0000256" key="8">
    <source>
        <dbReference type="PROSITE-ProRule" id="PRU01360"/>
    </source>
</evidence>
<dbReference type="InterPro" id="IPR037066">
    <property type="entry name" value="Plug_dom_sf"/>
</dbReference>
<keyword evidence="5 9" id="KW-0798">TonB box</keyword>
<comment type="caution">
    <text evidence="14">The sequence shown here is derived from an EMBL/GenBank/DDBJ whole genome shotgun (WGS) entry which is preliminary data.</text>
</comment>
<feature type="region of interest" description="Disordered" evidence="10">
    <location>
        <begin position="1"/>
        <end position="35"/>
    </location>
</feature>
<keyword evidence="2 8" id="KW-0813">Transport</keyword>
<evidence type="ECO:0000313" key="15">
    <source>
        <dbReference type="Proteomes" id="UP001144397"/>
    </source>
</evidence>
<keyword evidence="7 8" id="KW-0998">Cell outer membrane</keyword>
<evidence type="ECO:0000256" key="11">
    <source>
        <dbReference type="SAM" id="Phobius"/>
    </source>
</evidence>
<evidence type="ECO:0000259" key="12">
    <source>
        <dbReference type="Pfam" id="PF00593"/>
    </source>
</evidence>
<comment type="subcellular location">
    <subcellularLocation>
        <location evidence="1 8">Cell outer membrane</location>
        <topology evidence="1 8">Multi-pass membrane protein</topology>
    </subcellularLocation>
</comment>
<dbReference type="GO" id="GO:0015344">
    <property type="term" value="F:siderophore uptake transmembrane transporter activity"/>
    <property type="evidence" value="ECO:0007669"/>
    <property type="project" value="TreeGrafter"/>
</dbReference>
<evidence type="ECO:0000256" key="5">
    <source>
        <dbReference type="ARBA" id="ARBA00023077"/>
    </source>
</evidence>
<feature type="domain" description="TonB-dependent receptor-like beta-barrel" evidence="12">
    <location>
        <begin position="320"/>
        <end position="811"/>
    </location>
</feature>
<reference evidence="14" key="1">
    <citation type="submission" date="2022-12" db="EMBL/GenBank/DDBJ databases">
        <title>Reference genome sequencing for broad-spectrum identification of bacterial and archaeal isolates by mass spectrometry.</title>
        <authorList>
            <person name="Sekiguchi Y."/>
            <person name="Tourlousse D.M."/>
        </authorList>
    </citation>
    <scope>NUCLEOTIDE SEQUENCE</scope>
    <source>
        <strain evidence="14">301</strain>
    </source>
</reference>
<name>A0A9W6CL25_XANFL</name>
<dbReference type="SUPFAM" id="SSF56935">
    <property type="entry name" value="Porins"/>
    <property type="match status" value="1"/>
</dbReference>
<evidence type="ECO:0000256" key="10">
    <source>
        <dbReference type="SAM" id="MobiDB-lite"/>
    </source>
</evidence>
<evidence type="ECO:0000256" key="9">
    <source>
        <dbReference type="RuleBase" id="RU003357"/>
    </source>
</evidence>
<keyword evidence="3 8" id="KW-1134">Transmembrane beta strand</keyword>
<feature type="domain" description="TonB-dependent receptor plug" evidence="13">
    <location>
        <begin position="97"/>
        <end position="208"/>
    </location>
</feature>
<accession>A0A9W6CL25</accession>
<dbReference type="Gene3D" id="2.170.130.10">
    <property type="entry name" value="TonB-dependent receptor, plug domain"/>
    <property type="match status" value="1"/>
</dbReference>
<dbReference type="GO" id="GO:0044718">
    <property type="term" value="P:siderophore transmembrane transport"/>
    <property type="evidence" value="ECO:0007669"/>
    <property type="project" value="TreeGrafter"/>
</dbReference>
<evidence type="ECO:0000256" key="7">
    <source>
        <dbReference type="ARBA" id="ARBA00023237"/>
    </source>
</evidence>
<evidence type="ECO:0000256" key="1">
    <source>
        <dbReference type="ARBA" id="ARBA00004571"/>
    </source>
</evidence>
<dbReference type="AlphaFoldDB" id="A0A9W6CL25"/>
<keyword evidence="11" id="KW-1133">Transmembrane helix</keyword>
<dbReference type="Proteomes" id="UP001144397">
    <property type="component" value="Unassembled WGS sequence"/>
</dbReference>
<evidence type="ECO:0000256" key="3">
    <source>
        <dbReference type="ARBA" id="ARBA00022452"/>
    </source>
</evidence>
<proteinExistence type="inferred from homology"/>
<feature type="compositionally biased region" description="Polar residues" evidence="10">
    <location>
        <begin position="9"/>
        <end position="18"/>
    </location>
</feature>
<dbReference type="InterPro" id="IPR000531">
    <property type="entry name" value="Beta-barrel_TonB"/>
</dbReference>
<dbReference type="PROSITE" id="PS52016">
    <property type="entry name" value="TONB_DEPENDENT_REC_3"/>
    <property type="match status" value="1"/>
</dbReference>
<gene>
    <name evidence="14" type="ORF">XFLAVUS301_08930</name>
</gene>